<evidence type="ECO:0000256" key="7">
    <source>
        <dbReference type="ARBA" id="ARBA00023316"/>
    </source>
</evidence>
<dbReference type="PANTHER" id="PTHR31375">
    <property type="match status" value="1"/>
</dbReference>
<keyword evidence="5 9" id="KW-0378">Hydrolase</keyword>
<evidence type="ECO:0000313" key="12">
    <source>
        <dbReference type="Proteomes" id="UP000008311"/>
    </source>
</evidence>
<evidence type="ECO:0000313" key="11">
    <source>
        <dbReference type="EMBL" id="EEF33281.1"/>
    </source>
</evidence>
<dbReference type="FunFam" id="2.160.20.10:FF:000016">
    <property type="entry name" value="Polygalacturonase 7"/>
    <property type="match status" value="1"/>
</dbReference>
<evidence type="ECO:0000256" key="3">
    <source>
        <dbReference type="ARBA" id="ARBA00022512"/>
    </source>
</evidence>
<dbReference type="Gene3D" id="2.160.20.10">
    <property type="entry name" value="Single-stranded right-handed beta-helix, Pectin lyase-like"/>
    <property type="match status" value="1"/>
</dbReference>
<comment type="subcellular location">
    <subcellularLocation>
        <location evidence="1">Secreted</location>
        <location evidence="1">Cell wall</location>
    </subcellularLocation>
</comment>
<evidence type="ECO:0000256" key="8">
    <source>
        <dbReference type="PROSITE-ProRule" id="PRU10052"/>
    </source>
</evidence>
<dbReference type="AlphaFoldDB" id="B9SSX8"/>
<dbReference type="STRING" id="3988.B9SSX8"/>
<keyword evidence="3" id="KW-0134">Cell wall</keyword>
<evidence type="ECO:0000256" key="10">
    <source>
        <dbReference type="SAM" id="SignalP"/>
    </source>
</evidence>
<evidence type="ECO:0000256" key="6">
    <source>
        <dbReference type="ARBA" id="ARBA00023295"/>
    </source>
</evidence>
<dbReference type="Pfam" id="PF00295">
    <property type="entry name" value="Glyco_hydro_28"/>
    <property type="match status" value="1"/>
</dbReference>
<evidence type="ECO:0000256" key="2">
    <source>
        <dbReference type="ARBA" id="ARBA00008834"/>
    </source>
</evidence>
<dbReference type="GO" id="GO:0004650">
    <property type="term" value="F:polygalacturonase activity"/>
    <property type="evidence" value="ECO:0007669"/>
    <property type="project" value="InterPro"/>
</dbReference>
<dbReference type="OrthoDB" id="187139at2759"/>
<dbReference type="PROSITE" id="PS00502">
    <property type="entry name" value="POLYGALACTURONASE"/>
    <property type="match status" value="1"/>
</dbReference>
<dbReference type="GO" id="GO:0047911">
    <property type="term" value="F:galacturan 1,4-alpha-galacturonidase activity"/>
    <property type="evidence" value="ECO:0007669"/>
    <property type="project" value="UniProtKB-EC"/>
</dbReference>
<keyword evidence="7" id="KW-0961">Cell wall biogenesis/degradation</keyword>
<accession>B9SSX8</accession>
<dbReference type="InterPro" id="IPR006626">
    <property type="entry name" value="PbH1"/>
</dbReference>
<dbReference type="InterPro" id="IPR000743">
    <property type="entry name" value="Glyco_hydro_28"/>
</dbReference>
<dbReference type="InParanoid" id="B9SSX8"/>
<evidence type="ECO:0000256" key="9">
    <source>
        <dbReference type="RuleBase" id="RU361169"/>
    </source>
</evidence>
<feature type="active site" evidence="8">
    <location>
        <position position="237"/>
    </location>
</feature>
<dbReference type="EMBL" id="EQ974119">
    <property type="protein sequence ID" value="EEF33281.1"/>
    <property type="molecule type" value="Genomic_DNA"/>
</dbReference>
<dbReference type="KEGG" id="rcu:8269663"/>
<dbReference type="Proteomes" id="UP000008311">
    <property type="component" value="Unassembled WGS sequence"/>
</dbReference>
<reference evidence="12" key="1">
    <citation type="journal article" date="2010" name="Nat. Biotechnol.">
        <title>Draft genome sequence of the oilseed species Ricinus communis.</title>
        <authorList>
            <person name="Chan A.P."/>
            <person name="Crabtree J."/>
            <person name="Zhao Q."/>
            <person name="Lorenzi H."/>
            <person name="Orvis J."/>
            <person name="Puiu D."/>
            <person name="Melake-Berhan A."/>
            <person name="Jones K.M."/>
            <person name="Redman J."/>
            <person name="Chen G."/>
            <person name="Cahoon E.B."/>
            <person name="Gedil M."/>
            <person name="Stanke M."/>
            <person name="Haas B.J."/>
            <person name="Wortman J.R."/>
            <person name="Fraser-Liggett C.M."/>
            <person name="Ravel J."/>
            <person name="Rabinowicz P.D."/>
        </authorList>
    </citation>
    <scope>NUCLEOTIDE SEQUENCE [LARGE SCALE GENOMIC DNA]</scope>
    <source>
        <strain evidence="12">cv. Hale</strain>
    </source>
</reference>
<keyword evidence="4" id="KW-0964">Secreted</keyword>
<proteinExistence type="inferred from homology"/>
<dbReference type="SMART" id="SM00710">
    <property type="entry name" value="PbH1"/>
    <property type="match status" value="4"/>
</dbReference>
<comment type="similarity">
    <text evidence="2 9">Belongs to the glycosyl hydrolase 28 family.</text>
</comment>
<dbReference type="EC" id="3.2.1.67" evidence="11"/>
<protein>
    <submittedName>
        <fullName evidence="11">Polygalacturonase, putative</fullName>
        <ecNumber evidence="11">3.2.1.67</ecNumber>
    </submittedName>
</protein>
<gene>
    <name evidence="11" type="ORF">RCOM_1268290</name>
</gene>
<name>B9SSX8_RICCO</name>
<dbReference type="InterPro" id="IPR011050">
    <property type="entry name" value="Pectin_lyase_fold/virulence"/>
</dbReference>
<evidence type="ECO:0000256" key="5">
    <source>
        <dbReference type="ARBA" id="ARBA00022801"/>
    </source>
</evidence>
<feature type="chain" id="PRO_5002892030" evidence="10">
    <location>
        <begin position="23"/>
        <end position="388"/>
    </location>
</feature>
<evidence type="ECO:0000256" key="1">
    <source>
        <dbReference type="ARBA" id="ARBA00004191"/>
    </source>
</evidence>
<dbReference type="GO" id="GO:0005975">
    <property type="term" value="P:carbohydrate metabolic process"/>
    <property type="evidence" value="ECO:0007669"/>
    <property type="project" value="InterPro"/>
</dbReference>
<keyword evidence="10" id="KW-0732">Signal</keyword>
<dbReference type="SUPFAM" id="SSF51126">
    <property type="entry name" value="Pectin lyase-like"/>
    <property type="match status" value="1"/>
</dbReference>
<keyword evidence="12" id="KW-1185">Reference proteome</keyword>
<dbReference type="FunCoup" id="B9SSX8">
    <property type="interactions" value="65"/>
</dbReference>
<dbReference type="InterPro" id="IPR012334">
    <property type="entry name" value="Pectin_lyas_fold"/>
</dbReference>
<evidence type="ECO:0000256" key="4">
    <source>
        <dbReference type="ARBA" id="ARBA00022525"/>
    </source>
</evidence>
<sequence length="388" mass="41968">MAYKLAISFALSFFFIFHFSNAASYNVLNFGAKPDGKTDSTQPFLKTWAAACNSPTASTVYVPKGRYLIKAIEFRGPCKRRITVKIDGSIVAPMDYRALGNSGYWILFAKVNQIAVFGGTLDAKGAAFWACRASGKSCPVGARSITFDWTNDVIISGLRSINSQTMHLVINNSNNVQVRNVKLIAPDQSPNTDGIHVQTSTGVTITGSTLQTGDDCVSIGPGTKNLLMSHIKCGPGHGISIGSLGREYDEDGVQNITLTDAVFIGSDNGVRIKTWARPSTSFVRNVLFQNIIMMNVKNPIIIDQDYCPDNIGCPNQHSGVKISQITYKNIQGTSRSPQAVTFECSPSNPCREIELHDIKLTYMNKAATSSCKNIAGTSSGLIIPESCL</sequence>
<keyword evidence="6 9" id="KW-0326">Glycosidase</keyword>
<organism evidence="11 12">
    <name type="scientific">Ricinus communis</name>
    <name type="common">Castor bean</name>
    <dbReference type="NCBI Taxonomy" id="3988"/>
    <lineage>
        <taxon>Eukaryota</taxon>
        <taxon>Viridiplantae</taxon>
        <taxon>Streptophyta</taxon>
        <taxon>Embryophyta</taxon>
        <taxon>Tracheophyta</taxon>
        <taxon>Spermatophyta</taxon>
        <taxon>Magnoliopsida</taxon>
        <taxon>eudicotyledons</taxon>
        <taxon>Gunneridae</taxon>
        <taxon>Pentapetalae</taxon>
        <taxon>rosids</taxon>
        <taxon>fabids</taxon>
        <taxon>Malpighiales</taxon>
        <taxon>Euphorbiaceae</taxon>
        <taxon>Acalyphoideae</taxon>
        <taxon>Acalypheae</taxon>
        <taxon>Ricinus</taxon>
    </lineage>
</organism>
<feature type="signal peptide" evidence="10">
    <location>
        <begin position="1"/>
        <end position="22"/>
    </location>
</feature>
<dbReference type="GO" id="GO:0071555">
    <property type="term" value="P:cell wall organization"/>
    <property type="evidence" value="ECO:0007669"/>
    <property type="project" value="UniProtKB-KW"/>
</dbReference>
<dbReference type="eggNOG" id="ENOG502QSAE">
    <property type="taxonomic scope" value="Eukaryota"/>
</dbReference>